<evidence type="ECO:0000256" key="1">
    <source>
        <dbReference type="SAM" id="Phobius"/>
    </source>
</evidence>
<comment type="caution">
    <text evidence="2">The sequence shown here is derived from an EMBL/GenBank/DDBJ whole genome shotgun (WGS) entry which is preliminary data.</text>
</comment>
<feature type="non-terminal residue" evidence="2">
    <location>
        <position position="191"/>
    </location>
</feature>
<sequence length="191" mass="21848">MNREKNEKTVMGGVLLIVVFAIYVFGIVHTATYYSRDKAFTTFLIPPYGVYMGIKGMFGIKQEPQFQQTNRRFEEKKIIDGTNNSSDENKQVYETNSKINNRESMESAIKRMNEGLPRSDGLYRLDKVEVVNDYTYGYHGTLLNIPTYTNEFENYPLQLKQLAVNSTCSDPQGQIAAKSGSHAIYYNYALD</sequence>
<dbReference type="EMBL" id="JACSVK010000242">
    <property type="protein sequence ID" value="MBD0222185.1"/>
    <property type="molecule type" value="Genomic_DNA"/>
</dbReference>
<organism evidence="2 3">
    <name type="scientific">Acinetobacter baumannii</name>
    <dbReference type="NCBI Taxonomy" id="470"/>
    <lineage>
        <taxon>Bacteria</taxon>
        <taxon>Pseudomonadati</taxon>
        <taxon>Pseudomonadota</taxon>
        <taxon>Gammaproteobacteria</taxon>
        <taxon>Moraxellales</taxon>
        <taxon>Moraxellaceae</taxon>
        <taxon>Acinetobacter</taxon>
        <taxon>Acinetobacter calcoaceticus/baumannii complex</taxon>
    </lineage>
</organism>
<feature type="transmembrane region" description="Helical" evidence="1">
    <location>
        <begin position="12"/>
        <end position="34"/>
    </location>
</feature>
<reference evidence="2" key="1">
    <citation type="submission" date="2020-08" db="EMBL/GenBank/DDBJ databases">
        <title>Diversity of carbapenem-resistant Acinetobacter baumannii and bacteriophage-mediated spread of the Oxa23 carbapenemase.</title>
        <authorList>
            <person name="Abouelfetouh A."/>
            <person name="Mattock J."/>
            <person name="Turner D."/>
            <person name="Li E."/>
            <person name="Evans B.A."/>
        </authorList>
    </citation>
    <scope>NUCLEOTIDE SEQUENCE</scope>
    <source>
        <strain evidence="2">A86</strain>
    </source>
</reference>
<accession>A0A8I0KCQ1</accession>
<dbReference type="Proteomes" id="UP000634608">
    <property type="component" value="Unassembled WGS sequence"/>
</dbReference>
<protein>
    <submittedName>
        <fullName evidence="2">Uncharacterized protein</fullName>
    </submittedName>
</protein>
<dbReference type="AlphaFoldDB" id="A0A8I0KCQ1"/>
<keyword evidence="1" id="KW-0472">Membrane</keyword>
<evidence type="ECO:0000313" key="2">
    <source>
        <dbReference type="EMBL" id="MBD0222185.1"/>
    </source>
</evidence>
<name>A0A8I0KCQ1_ACIBA</name>
<gene>
    <name evidence="2" type="ORF">IAG11_20295</name>
</gene>
<keyword evidence="1" id="KW-1133">Transmembrane helix</keyword>
<keyword evidence="1" id="KW-0812">Transmembrane</keyword>
<evidence type="ECO:0000313" key="3">
    <source>
        <dbReference type="Proteomes" id="UP000634608"/>
    </source>
</evidence>
<dbReference type="RefSeq" id="WP_188147545.1">
    <property type="nucleotide sequence ID" value="NZ_JACSVK010000242.1"/>
</dbReference>
<proteinExistence type="predicted"/>